<dbReference type="GO" id="GO:0046872">
    <property type="term" value="F:metal ion binding"/>
    <property type="evidence" value="ECO:0007669"/>
    <property type="project" value="UniProtKB-KW"/>
</dbReference>
<dbReference type="Gene3D" id="3.40.718.10">
    <property type="entry name" value="Isopropylmalate Dehydrogenase"/>
    <property type="match status" value="2"/>
</dbReference>
<dbReference type="AlphaFoldDB" id="A0AAN7Z2P1"/>
<evidence type="ECO:0000256" key="5">
    <source>
        <dbReference type="ARBA" id="ARBA00023027"/>
    </source>
</evidence>
<gene>
    <name evidence="6" type="ORF">RRF57_003332</name>
</gene>
<evidence type="ECO:0000256" key="1">
    <source>
        <dbReference type="ARBA" id="ARBA00001936"/>
    </source>
</evidence>
<evidence type="ECO:0000256" key="4">
    <source>
        <dbReference type="ARBA" id="ARBA00023002"/>
    </source>
</evidence>
<comment type="cofactor">
    <cofactor evidence="2">
        <name>Mg(2+)</name>
        <dbReference type="ChEBI" id="CHEBI:18420"/>
    </cofactor>
</comment>
<evidence type="ECO:0000313" key="7">
    <source>
        <dbReference type="Proteomes" id="UP001305414"/>
    </source>
</evidence>
<dbReference type="SUPFAM" id="SSF53659">
    <property type="entry name" value="Isocitrate/Isopropylmalate dehydrogenase-like"/>
    <property type="match status" value="1"/>
</dbReference>
<keyword evidence="5" id="KW-0520">NAD</keyword>
<reference evidence="6 7" key="1">
    <citation type="submission" date="2023-10" db="EMBL/GenBank/DDBJ databases">
        <title>Draft genome sequence of Xylaria bambusicola isolate GMP-LS, the root and basal stem rot pathogen of sugarcane in Indonesia.</title>
        <authorList>
            <person name="Selvaraj P."/>
            <person name="Muralishankar V."/>
            <person name="Muruganantham S."/>
            <person name="Sp S."/>
            <person name="Haryani S."/>
            <person name="Lau K.J.X."/>
            <person name="Naqvi N.I."/>
        </authorList>
    </citation>
    <scope>NUCLEOTIDE SEQUENCE [LARGE SCALE GENOMIC DNA]</scope>
    <source>
        <strain evidence="6">GMP-LS</strain>
    </source>
</reference>
<evidence type="ECO:0000313" key="6">
    <source>
        <dbReference type="EMBL" id="KAK5627617.1"/>
    </source>
</evidence>
<proteinExistence type="predicted"/>
<accession>A0AAN7Z2P1</accession>
<dbReference type="InterPro" id="IPR050501">
    <property type="entry name" value="ICDH/IPMDH"/>
</dbReference>
<keyword evidence="7" id="KW-1185">Reference proteome</keyword>
<protein>
    <submittedName>
        <fullName evidence="6">Uncharacterized protein</fullName>
    </submittedName>
</protein>
<keyword evidence="4" id="KW-0560">Oxidoreductase</keyword>
<dbReference type="PANTHER" id="PTHR43275:SF1">
    <property type="entry name" value="D-MALATE DEHYDROGENASE [DECARBOXYLATING]"/>
    <property type="match status" value="1"/>
</dbReference>
<dbReference type="GO" id="GO:0016491">
    <property type="term" value="F:oxidoreductase activity"/>
    <property type="evidence" value="ECO:0007669"/>
    <property type="project" value="UniProtKB-KW"/>
</dbReference>
<dbReference type="EMBL" id="JAWHQM010000006">
    <property type="protein sequence ID" value="KAK5627617.1"/>
    <property type="molecule type" value="Genomic_DNA"/>
</dbReference>
<organism evidence="6 7">
    <name type="scientific">Xylaria bambusicola</name>
    <dbReference type="NCBI Taxonomy" id="326684"/>
    <lineage>
        <taxon>Eukaryota</taxon>
        <taxon>Fungi</taxon>
        <taxon>Dikarya</taxon>
        <taxon>Ascomycota</taxon>
        <taxon>Pezizomycotina</taxon>
        <taxon>Sordariomycetes</taxon>
        <taxon>Xylariomycetidae</taxon>
        <taxon>Xylariales</taxon>
        <taxon>Xylariaceae</taxon>
        <taxon>Xylaria</taxon>
    </lineage>
</organism>
<comment type="caution">
    <text evidence="6">The sequence shown here is derived from an EMBL/GenBank/DDBJ whole genome shotgun (WGS) entry which is preliminary data.</text>
</comment>
<sequence>MARGHPCRGKTARGGYRTGWWFTGKTPGDRTGVSSYPHAVERIIRFAFETARSRPRKLLTVVTKRERAAKRDGIGRGWEPHQGSSVKRQDVGRRHDMPHGAAARVTRHNCRDQPRPNFIPFAAALSGSSDRAPNPEFVQQGKKTRFEPSESAFTHPKKGKAVQCYFWTSAEMLAWLGEKDASQNLLDLVERVCERGVVTADLGGGGQYSRRYKGCH</sequence>
<evidence type="ECO:0000256" key="2">
    <source>
        <dbReference type="ARBA" id="ARBA00001946"/>
    </source>
</evidence>
<name>A0AAN7Z2P1_9PEZI</name>
<dbReference type="PANTHER" id="PTHR43275">
    <property type="entry name" value="D-MALATE DEHYDROGENASE [DECARBOXYLATING]"/>
    <property type="match status" value="1"/>
</dbReference>
<comment type="cofactor">
    <cofactor evidence="1">
        <name>Mn(2+)</name>
        <dbReference type="ChEBI" id="CHEBI:29035"/>
    </cofactor>
</comment>
<evidence type="ECO:0000256" key="3">
    <source>
        <dbReference type="ARBA" id="ARBA00022723"/>
    </source>
</evidence>
<keyword evidence="3" id="KW-0479">Metal-binding</keyword>
<dbReference type="Proteomes" id="UP001305414">
    <property type="component" value="Unassembled WGS sequence"/>
</dbReference>